<feature type="region of interest" description="Disordered" evidence="6">
    <location>
        <begin position="404"/>
        <end position="430"/>
    </location>
</feature>
<evidence type="ECO:0000256" key="7">
    <source>
        <dbReference type="SAM" id="Phobius"/>
    </source>
</evidence>
<evidence type="ECO:0000256" key="4">
    <source>
        <dbReference type="ARBA" id="ARBA00022989"/>
    </source>
</evidence>
<evidence type="ECO:0000256" key="5">
    <source>
        <dbReference type="ARBA" id="ARBA00023136"/>
    </source>
</evidence>
<feature type="transmembrane region" description="Helical" evidence="7">
    <location>
        <begin position="66"/>
        <end position="84"/>
    </location>
</feature>
<evidence type="ECO:0000256" key="2">
    <source>
        <dbReference type="ARBA" id="ARBA00022475"/>
    </source>
</evidence>
<keyword evidence="5 7" id="KW-0472">Membrane</keyword>
<dbReference type="InterPro" id="IPR011701">
    <property type="entry name" value="MFS"/>
</dbReference>
<dbReference type="PANTHER" id="PTHR23513">
    <property type="entry name" value="INTEGRAL MEMBRANE EFFLUX PROTEIN-RELATED"/>
    <property type="match status" value="1"/>
</dbReference>
<dbReference type="SUPFAM" id="SSF103473">
    <property type="entry name" value="MFS general substrate transporter"/>
    <property type="match status" value="1"/>
</dbReference>
<dbReference type="PANTHER" id="PTHR23513:SF11">
    <property type="entry name" value="STAPHYLOFERRIN A TRANSPORTER"/>
    <property type="match status" value="1"/>
</dbReference>
<feature type="transmembrane region" description="Helical" evidence="7">
    <location>
        <begin position="104"/>
        <end position="128"/>
    </location>
</feature>
<protein>
    <submittedName>
        <fullName evidence="8">MFS transporter</fullName>
    </submittedName>
</protein>
<evidence type="ECO:0000256" key="3">
    <source>
        <dbReference type="ARBA" id="ARBA00022692"/>
    </source>
</evidence>
<keyword evidence="4 7" id="KW-1133">Transmembrane helix</keyword>
<feature type="transmembrane region" description="Helical" evidence="7">
    <location>
        <begin position="293"/>
        <end position="322"/>
    </location>
</feature>
<dbReference type="CDD" id="cd06173">
    <property type="entry name" value="MFS_MefA_like"/>
    <property type="match status" value="1"/>
</dbReference>
<dbReference type="Pfam" id="PF07690">
    <property type="entry name" value="MFS_1"/>
    <property type="match status" value="1"/>
</dbReference>
<dbReference type="EMBL" id="BNAY01000002">
    <property type="protein sequence ID" value="GHH09355.1"/>
    <property type="molecule type" value="Genomic_DNA"/>
</dbReference>
<reference evidence="9" key="1">
    <citation type="journal article" date="2019" name="Int. J. Syst. Evol. Microbiol.">
        <title>The Global Catalogue of Microorganisms (GCM) 10K type strain sequencing project: providing services to taxonomists for standard genome sequencing and annotation.</title>
        <authorList>
            <consortium name="The Broad Institute Genomics Platform"/>
            <consortium name="The Broad Institute Genome Sequencing Center for Infectious Disease"/>
            <person name="Wu L."/>
            <person name="Ma J."/>
        </authorList>
    </citation>
    <scope>NUCLEOTIDE SEQUENCE [LARGE SCALE GENOMIC DNA]</scope>
    <source>
        <strain evidence="9">CGMCC 4.7683</strain>
    </source>
</reference>
<gene>
    <name evidence="8" type="ORF">GCM10017790_17280</name>
</gene>
<dbReference type="Proteomes" id="UP000635387">
    <property type="component" value="Unassembled WGS sequence"/>
</dbReference>
<sequence length="430" mass="44139">MKWSLHDSLKRMPARAASFRSVFAVAEFRRIWLAHLLSIAGDQLARVALTVLVFDRTSSAGWASAAYALTFVPDLVGGALGGVADRFSRRTVMVVTDVGRAVLIALMAVPGLPLPVAVGLLFLVQLLAGPFQAARQAMLPDLLDPDRLVVGQAIISSTYQAGLVVGFGAGAAVVAGLGVPGALLIDAGTFALSALMLRFGLDRYPPSAPSHHKHPSLIAGCRLVARDRKLRWLLLIACCCGFYVVPEGLAVPVAAELGGTGALPWLLAANPVGSVLGGILLSRIPRERQVKVLGALTVASSLVLIPTGWASGLVTIVVLWTLSGVFSAHDMITQTQYSLAAPSAHRGQVIGVAIAALRAAQAAGIAAAGLLAQIFAPTTVVTVAAAAGVLVACVAGMGWSRAVSSRRGPGDHGDPVGPVGGTTPAGEHDS</sequence>
<evidence type="ECO:0000256" key="6">
    <source>
        <dbReference type="SAM" id="MobiDB-lite"/>
    </source>
</evidence>
<keyword evidence="3 7" id="KW-0812">Transmembrane</keyword>
<organism evidence="8 9">
    <name type="scientific">Amycolatopsis oliviviridis</name>
    <dbReference type="NCBI Taxonomy" id="1471590"/>
    <lineage>
        <taxon>Bacteria</taxon>
        <taxon>Bacillati</taxon>
        <taxon>Actinomycetota</taxon>
        <taxon>Actinomycetes</taxon>
        <taxon>Pseudonocardiales</taxon>
        <taxon>Pseudonocardiaceae</taxon>
        <taxon>Amycolatopsis</taxon>
    </lineage>
</organism>
<dbReference type="Gene3D" id="1.20.1250.20">
    <property type="entry name" value="MFS general substrate transporter like domains"/>
    <property type="match status" value="1"/>
</dbReference>
<evidence type="ECO:0000256" key="1">
    <source>
        <dbReference type="ARBA" id="ARBA00004651"/>
    </source>
</evidence>
<evidence type="ECO:0000313" key="8">
    <source>
        <dbReference type="EMBL" id="GHH09355.1"/>
    </source>
</evidence>
<feature type="compositionally biased region" description="Low complexity" evidence="6">
    <location>
        <begin position="415"/>
        <end position="430"/>
    </location>
</feature>
<accession>A0ABQ3LBR0</accession>
<feature type="transmembrane region" description="Helical" evidence="7">
    <location>
        <begin position="232"/>
        <end position="255"/>
    </location>
</feature>
<keyword evidence="9" id="KW-1185">Reference proteome</keyword>
<feature type="transmembrane region" description="Helical" evidence="7">
    <location>
        <begin position="261"/>
        <end position="281"/>
    </location>
</feature>
<comment type="subcellular location">
    <subcellularLocation>
        <location evidence="1">Cell membrane</location>
        <topology evidence="1">Multi-pass membrane protein</topology>
    </subcellularLocation>
</comment>
<keyword evidence="2" id="KW-1003">Cell membrane</keyword>
<feature type="transmembrane region" description="Helical" evidence="7">
    <location>
        <begin position="374"/>
        <end position="399"/>
    </location>
</feature>
<evidence type="ECO:0000313" key="9">
    <source>
        <dbReference type="Proteomes" id="UP000635387"/>
    </source>
</evidence>
<dbReference type="InterPro" id="IPR036259">
    <property type="entry name" value="MFS_trans_sf"/>
</dbReference>
<name>A0ABQ3LBR0_9PSEU</name>
<comment type="caution">
    <text evidence="8">The sequence shown here is derived from an EMBL/GenBank/DDBJ whole genome shotgun (WGS) entry which is preliminary data.</text>
</comment>
<feature type="transmembrane region" description="Helical" evidence="7">
    <location>
        <begin position="149"/>
        <end position="175"/>
    </location>
</feature>
<proteinExistence type="predicted"/>